<feature type="compositionally biased region" description="Low complexity" evidence="2">
    <location>
        <begin position="935"/>
        <end position="944"/>
    </location>
</feature>
<name>A0A5M8PFL7_9LECA</name>
<feature type="region of interest" description="Disordered" evidence="2">
    <location>
        <begin position="900"/>
        <end position="1012"/>
    </location>
</feature>
<evidence type="ECO:0000256" key="2">
    <source>
        <dbReference type="SAM" id="MobiDB-lite"/>
    </source>
</evidence>
<feature type="coiled-coil region" evidence="1">
    <location>
        <begin position="794"/>
        <end position="875"/>
    </location>
</feature>
<organism evidence="3 4">
    <name type="scientific">Lasallia pustulata</name>
    <dbReference type="NCBI Taxonomy" id="136370"/>
    <lineage>
        <taxon>Eukaryota</taxon>
        <taxon>Fungi</taxon>
        <taxon>Dikarya</taxon>
        <taxon>Ascomycota</taxon>
        <taxon>Pezizomycotina</taxon>
        <taxon>Lecanoromycetes</taxon>
        <taxon>OSLEUM clade</taxon>
        <taxon>Umbilicariomycetidae</taxon>
        <taxon>Umbilicariales</taxon>
        <taxon>Umbilicariaceae</taxon>
        <taxon>Lasallia</taxon>
    </lineage>
</organism>
<dbReference type="Proteomes" id="UP000324767">
    <property type="component" value="Unassembled WGS sequence"/>
</dbReference>
<evidence type="ECO:0000256" key="1">
    <source>
        <dbReference type="SAM" id="Coils"/>
    </source>
</evidence>
<accession>A0A5M8PFL7</accession>
<gene>
    <name evidence="3" type="ORF">FRX48_07862</name>
</gene>
<reference evidence="3 4" key="1">
    <citation type="submission" date="2019-09" db="EMBL/GenBank/DDBJ databases">
        <title>The hologenome of the rock-dwelling lichen Lasallia pustulata.</title>
        <authorList>
            <person name="Greshake Tzovaras B."/>
            <person name="Segers F."/>
            <person name="Bicker A."/>
            <person name="Dal Grande F."/>
            <person name="Otte J."/>
            <person name="Hankeln T."/>
            <person name="Schmitt I."/>
            <person name="Ebersberger I."/>
        </authorList>
    </citation>
    <scope>NUCLEOTIDE SEQUENCE [LARGE SCALE GENOMIC DNA]</scope>
    <source>
        <strain evidence="3">A1-1</strain>
    </source>
</reference>
<feature type="compositionally biased region" description="Polar residues" evidence="2">
    <location>
        <begin position="996"/>
        <end position="1008"/>
    </location>
</feature>
<feature type="compositionally biased region" description="Basic and acidic residues" evidence="2">
    <location>
        <begin position="922"/>
        <end position="932"/>
    </location>
</feature>
<comment type="caution">
    <text evidence="3">The sequence shown here is derived from an EMBL/GenBank/DDBJ whole genome shotgun (WGS) entry which is preliminary data.</text>
</comment>
<dbReference type="AlphaFoldDB" id="A0A5M8PFL7"/>
<evidence type="ECO:0000313" key="3">
    <source>
        <dbReference type="EMBL" id="KAA6408121.1"/>
    </source>
</evidence>
<dbReference type="OrthoDB" id="5332870at2759"/>
<proteinExistence type="predicted"/>
<dbReference type="EMBL" id="VXIT01000014">
    <property type="protein sequence ID" value="KAA6408121.1"/>
    <property type="molecule type" value="Genomic_DNA"/>
</dbReference>
<protein>
    <submittedName>
        <fullName evidence="3">Uncharacterized protein</fullName>
    </submittedName>
</protein>
<evidence type="ECO:0000313" key="4">
    <source>
        <dbReference type="Proteomes" id="UP000324767"/>
    </source>
</evidence>
<keyword evidence="1" id="KW-0175">Coiled coil</keyword>
<feature type="coiled-coil region" evidence="1">
    <location>
        <begin position="593"/>
        <end position="726"/>
    </location>
</feature>
<sequence length="1067" mass="118317">MEALTKEVRRIVASPYAVSLKNLHDILRDADQYTIQRWAYCNECYIDALAAAVLEALQLWPYTLEIVRDLSCIVSFRDALLLQKPLLLDTLLKKAIASPDGDSQHAAACVAMLTTPLPGELPAPASLPSFFLTKLESAVEAPSALTIRPIHSLLAGVGSTLLDVLPAEATSRLHEQLSRMLQSLQDRPAILLCLAIFASVLSGSSPVCKASETSSQNLHSAMPGEAVLPDEVRRHENIRKYFNERRASKTLDLVVLGVIEACSSSFSLNCCEAVESLGLAQEIVRVVDCDERVGWLKKSGSKTRKLFEKVLGQDTKAEVRLAALGFIVSLVEIDQIPNEIVTSFQDLSLQQLAKPPSAWMVEKLASRFDECFICTQLLGALRLSTMDSCCDNDVLVELGRAQSLVPSLSSAVPGSQQLRQMILYSLSSNKFSEPLARFQSRHLPAHRSTSSHDLPNICSTRFGNLQRSLSQKLCSLFLRTALLANAEEVSIDASLAGALIDKQVSIGSTQEACQTGLSYRVNRMGQLSLFEAGSSPAQATASHDWRIRLADELRRDATHQHDTVVRIVNEVCRDLEERCEVAEQPLLEEQARSADLWRRLKNSEKKLAEAENEQQERTLVLAGMESEKDSLALQVQVAEQCLQDFSKELDKMHQDINQAKQEAKRAAEASQETEKQRELEHLAKSTAKDEVIEQQNVIIRSAETHAQALEEQIEDLRSQNSDSQSIIGRLQNLVDERTIEVAELKASAVSNGEEISRLRTVETSLEADNQILRSELHEARVQHEAVTLQHQDRCTILEKEKSRLQQDHNQYKSEKSDEIAKQQIRHDRGIEALQNEVAQASKAAASYARKQNATVSELQKKLDLLIEERKERAREFAQAQELSSKLMAVMGARTGQSDAYQKEDFSLKGAKIPPPEDPVSEEVDRGSSDTENTKSFGSSASSKSEPTPKRSKPRRSFKTPFLQRSDTCMGFKSAKSTHGGPPRAKRQPLKDIGVGTQDQRNSTPSEPSQKLGKCLINNDNSLALDEVDVGDLSFEGSNIFTSTAREGTQALRSRIPKKFYDETTTEF</sequence>